<evidence type="ECO:0000313" key="12">
    <source>
        <dbReference type="Proteomes" id="UP000276443"/>
    </source>
</evidence>
<comment type="similarity">
    <text evidence="3 7">Belongs to the type-II 3-dehydroquinase family.</text>
</comment>
<dbReference type="CDD" id="cd00466">
    <property type="entry name" value="DHQase_II"/>
    <property type="match status" value="1"/>
</dbReference>
<gene>
    <name evidence="7" type="primary">aroQ</name>
    <name evidence="11" type="ORF">EDC24_0536</name>
</gene>
<dbReference type="EMBL" id="RKRF01000007">
    <property type="protein sequence ID" value="RPF55652.1"/>
    <property type="molecule type" value="Genomic_DNA"/>
</dbReference>
<feature type="active site" description="Proton donor" evidence="7 8">
    <location>
        <position position="100"/>
    </location>
</feature>
<dbReference type="NCBIfam" id="TIGR01088">
    <property type="entry name" value="aroQ"/>
    <property type="match status" value="1"/>
</dbReference>
<dbReference type="InterPro" id="IPR018509">
    <property type="entry name" value="DHquinase_II_CS"/>
</dbReference>
<dbReference type="GO" id="GO:0009073">
    <property type="term" value="P:aromatic amino acid family biosynthetic process"/>
    <property type="evidence" value="ECO:0007669"/>
    <property type="project" value="UniProtKB-KW"/>
</dbReference>
<evidence type="ECO:0000256" key="2">
    <source>
        <dbReference type="ARBA" id="ARBA00004902"/>
    </source>
</evidence>
<feature type="binding site" evidence="7 9">
    <location>
        <position position="80"/>
    </location>
    <ligand>
        <name>substrate</name>
    </ligand>
</feature>
<accession>A0A3N5C828</accession>
<protein>
    <recommendedName>
        <fullName evidence="5 7">3-dehydroquinate dehydratase</fullName>
        <shortName evidence="7">3-dehydroquinase</shortName>
        <ecNumber evidence="5 7">4.2.1.10</ecNumber>
    </recommendedName>
    <alternativeName>
        <fullName evidence="7">Type II DHQase</fullName>
    </alternativeName>
</protein>
<dbReference type="SUPFAM" id="SSF52304">
    <property type="entry name" value="Type II 3-dehydroquinate dehydratase"/>
    <property type="match status" value="1"/>
</dbReference>
<organism evidence="11 12">
    <name type="scientific">Aquisalibacillus elongatus</name>
    <dbReference type="NCBI Taxonomy" id="485577"/>
    <lineage>
        <taxon>Bacteria</taxon>
        <taxon>Bacillati</taxon>
        <taxon>Bacillota</taxon>
        <taxon>Bacilli</taxon>
        <taxon>Bacillales</taxon>
        <taxon>Bacillaceae</taxon>
        <taxon>Aquisalibacillus</taxon>
    </lineage>
</organism>
<dbReference type="PANTHER" id="PTHR21272">
    <property type="entry name" value="CATABOLIC 3-DEHYDROQUINASE"/>
    <property type="match status" value="1"/>
</dbReference>
<dbReference type="InterPro" id="IPR036441">
    <property type="entry name" value="DHquinase_II_sf"/>
</dbReference>
<dbReference type="PROSITE" id="PS01029">
    <property type="entry name" value="DEHYDROQUINASE_II"/>
    <property type="match status" value="1"/>
</dbReference>
<evidence type="ECO:0000313" key="11">
    <source>
        <dbReference type="EMBL" id="RPF55652.1"/>
    </source>
</evidence>
<evidence type="ECO:0000256" key="3">
    <source>
        <dbReference type="ARBA" id="ARBA00011037"/>
    </source>
</evidence>
<dbReference type="GO" id="GO:0009423">
    <property type="term" value="P:chorismate biosynthetic process"/>
    <property type="evidence" value="ECO:0007669"/>
    <property type="project" value="UniProtKB-UniRule"/>
</dbReference>
<keyword evidence="12" id="KW-1185">Reference proteome</keyword>
<name>A0A3N5C828_9BACI</name>
<evidence type="ECO:0000256" key="7">
    <source>
        <dbReference type="HAMAP-Rule" id="MF_00169"/>
    </source>
</evidence>
<feature type="site" description="Transition state stabilizer" evidence="7 10">
    <location>
        <position position="18"/>
    </location>
</feature>
<dbReference type="Gene3D" id="3.40.50.9100">
    <property type="entry name" value="Dehydroquinase, class II"/>
    <property type="match status" value="1"/>
</dbReference>
<keyword evidence="7" id="KW-0057">Aromatic amino acid biosynthesis</keyword>
<dbReference type="NCBIfam" id="NF003805">
    <property type="entry name" value="PRK05395.1-2"/>
    <property type="match status" value="1"/>
</dbReference>
<evidence type="ECO:0000256" key="5">
    <source>
        <dbReference type="ARBA" id="ARBA00012060"/>
    </source>
</evidence>
<dbReference type="NCBIfam" id="NF003807">
    <property type="entry name" value="PRK05395.1-4"/>
    <property type="match status" value="1"/>
</dbReference>
<comment type="caution">
    <text evidence="11">The sequence shown here is derived from an EMBL/GenBank/DDBJ whole genome shotgun (WGS) entry which is preliminary data.</text>
</comment>
<dbReference type="HAMAP" id="MF_00169">
    <property type="entry name" value="AroQ"/>
    <property type="match status" value="1"/>
</dbReference>
<proteinExistence type="inferred from homology"/>
<reference evidence="11 12" key="1">
    <citation type="submission" date="2018-11" db="EMBL/GenBank/DDBJ databases">
        <title>Genomic Encyclopedia of Type Strains, Phase IV (KMG-IV): sequencing the most valuable type-strain genomes for metagenomic binning, comparative biology and taxonomic classification.</title>
        <authorList>
            <person name="Goeker M."/>
        </authorList>
    </citation>
    <scope>NUCLEOTIDE SEQUENCE [LARGE SCALE GENOMIC DNA]</scope>
    <source>
        <strain evidence="11 12">DSM 18090</strain>
    </source>
</reference>
<evidence type="ECO:0000256" key="9">
    <source>
        <dbReference type="PIRSR" id="PIRSR001399-2"/>
    </source>
</evidence>
<dbReference type="Pfam" id="PF01220">
    <property type="entry name" value="DHquinase_II"/>
    <property type="match status" value="1"/>
</dbReference>
<keyword evidence="6 7" id="KW-0456">Lyase</keyword>
<dbReference type="AlphaFoldDB" id="A0A3N5C828"/>
<keyword evidence="7" id="KW-0028">Amino-acid biosynthesis</keyword>
<evidence type="ECO:0000256" key="10">
    <source>
        <dbReference type="PIRSR" id="PIRSR001399-3"/>
    </source>
</evidence>
<feature type="binding site" evidence="7 9">
    <location>
        <position position="111"/>
    </location>
    <ligand>
        <name>substrate</name>
    </ligand>
</feature>
<feature type="binding site" evidence="7 9">
    <location>
        <position position="87"/>
    </location>
    <ligand>
        <name>substrate</name>
    </ligand>
</feature>
<dbReference type="PIRSF" id="PIRSF001399">
    <property type="entry name" value="DHquinase_II"/>
    <property type="match status" value="1"/>
</dbReference>
<dbReference type="PANTHER" id="PTHR21272:SF3">
    <property type="entry name" value="CATABOLIC 3-DEHYDROQUINASE"/>
    <property type="match status" value="1"/>
</dbReference>
<dbReference type="UniPathway" id="UPA00053">
    <property type="reaction ID" value="UER00086"/>
</dbReference>
<comment type="catalytic activity">
    <reaction evidence="1 7">
        <text>3-dehydroquinate = 3-dehydroshikimate + H2O</text>
        <dbReference type="Rhea" id="RHEA:21096"/>
        <dbReference type="ChEBI" id="CHEBI:15377"/>
        <dbReference type="ChEBI" id="CHEBI:16630"/>
        <dbReference type="ChEBI" id="CHEBI:32364"/>
        <dbReference type="EC" id="4.2.1.10"/>
    </reaction>
</comment>
<feature type="binding site" evidence="7 9">
    <location>
        <begin position="101"/>
        <end position="102"/>
    </location>
    <ligand>
        <name>substrate</name>
    </ligand>
</feature>
<sequence>MRQILLLNGPNLNLLGQRDQSVYGAKTLQDIEQEVIRFLKRYDLEVETFQSNHEGELVDALQKASKSSSGVIFNPAGYTHTSVAIRDAVDAIDIPVIEVHLSNIHNRESFRSNSYIAPVADGQITGLGSNGYLAAALAMVKILEKGES</sequence>
<evidence type="ECO:0000256" key="4">
    <source>
        <dbReference type="ARBA" id="ARBA00011193"/>
    </source>
</evidence>
<comment type="function">
    <text evidence="7">Catalyzes a trans-dehydration via an enolate intermediate.</text>
</comment>
<feature type="active site" description="Proton acceptor" evidence="7 8">
    <location>
        <position position="23"/>
    </location>
</feature>
<evidence type="ECO:0000256" key="8">
    <source>
        <dbReference type="PIRSR" id="PIRSR001399-1"/>
    </source>
</evidence>
<dbReference type="GO" id="GO:0008652">
    <property type="term" value="P:amino acid biosynthetic process"/>
    <property type="evidence" value="ECO:0007669"/>
    <property type="project" value="UniProtKB-KW"/>
</dbReference>
<dbReference type="EC" id="4.2.1.10" evidence="5 7"/>
<comment type="subunit">
    <text evidence="4 7">Homododecamer.</text>
</comment>
<feature type="binding site" evidence="7 9">
    <location>
        <position position="74"/>
    </location>
    <ligand>
        <name>substrate</name>
    </ligand>
</feature>
<dbReference type="GO" id="GO:0003855">
    <property type="term" value="F:3-dehydroquinate dehydratase activity"/>
    <property type="evidence" value="ECO:0007669"/>
    <property type="project" value="UniProtKB-UniRule"/>
</dbReference>
<evidence type="ECO:0000256" key="6">
    <source>
        <dbReference type="ARBA" id="ARBA00023239"/>
    </source>
</evidence>
<comment type="pathway">
    <text evidence="2 7">Metabolic intermediate biosynthesis; chorismate biosynthesis; chorismate from D-erythrose 4-phosphate and phosphoenolpyruvate: step 3/7.</text>
</comment>
<dbReference type="Proteomes" id="UP000276443">
    <property type="component" value="Unassembled WGS sequence"/>
</dbReference>
<dbReference type="OrthoDB" id="9790793at2"/>
<dbReference type="RefSeq" id="WP_124219485.1">
    <property type="nucleotide sequence ID" value="NZ_RKRF01000007.1"/>
</dbReference>
<dbReference type="GO" id="GO:0019631">
    <property type="term" value="P:quinate catabolic process"/>
    <property type="evidence" value="ECO:0007669"/>
    <property type="project" value="TreeGrafter"/>
</dbReference>
<evidence type="ECO:0000256" key="1">
    <source>
        <dbReference type="ARBA" id="ARBA00001864"/>
    </source>
</evidence>
<dbReference type="InterPro" id="IPR001874">
    <property type="entry name" value="DHquinase_II"/>
</dbReference>
<dbReference type="NCBIfam" id="NF003806">
    <property type="entry name" value="PRK05395.1-3"/>
    <property type="match status" value="1"/>
</dbReference>